<evidence type="ECO:0000313" key="2">
    <source>
        <dbReference type="Proteomes" id="UP000485058"/>
    </source>
</evidence>
<evidence type="ECO:0000313" key="1">
    <source>
        <dbReference type="EMBL" id="GFH09178.1"/>
    </source>
</evidence>
<keyword evidence="2" id="KW-1185">Reference proteome</keyword>
<dbReference type="AlphaFoldDB" id="A0A699YN07"/>
<proteinExistence type="predicted"/>
<dbReference type="EMBL" id="BLLF01000214">
    <property type="protein sequence ID" value="GFH09178.1"/>
    <property type="molecule type" value="Genomic_DNA"/>
</dbReference>
<protein>
    <submittedName>
        <fullName evidence="1">Uncharacterized protein</fullName>
    </submittedName>
</protein>
<sequence length="178" mass="19292">MHAAVKEQFVLIPCHIPWLPLAIAEQLLSELKTAGMAERVGVRITGDLGLAPGWIPWGPYSRLIVDRCKRLGVEVVAAFVAFNLSDHQLTWHKDRGDVNVGRAVFNLGGGGVVGLRCGGEDQHYSLEHGDGYFMGPIASGKAPVSDGGRAMKEKAARDMAARDRSWQDLVKILAGRSH</sequence>
<organism evidence="1 2">
    <name type="scientific">Haematococcus lacustris</name>
    <name type="common">Green alga</name>
    <name type="synonym">Haematococcus pluvialis</name>
    <dbReference type="NCBI Taxonomy" id="44745"/>
    <lineage>
        <taxon>Eukaryota</taxon>
        <taxon>Viridiplantae</taxon>
        <taxon>Chlorophyta</taxon>
        <taxon>core chlorophytes</taxon>
        <taxon>Chlorophyceae</taxon>
        <taxon>CS clade</taxon>
        <taxon>Chlamydomonadales</taxon>
        <taxon>Haematococcaceae</taxon>
        <taxon>Haematococcus</taxon>
    </lineage>
</organism>
<dbReference type="Proteomes" id="UP000485058">
    <property type="component" value="Unassembled WGS sequence"/>
</dbReference>
<accession>A0A699YN07</accession>
<reference evidence="1 2" key="1">
    <citation type="submission" date="2020-02" db="EMBL/GenBank/DDBJ databases">
        <title>Draft genome sequence of Haematococcus lacustris strain NIES-144.</title>
        <authorList>
            <person name="Morimoto D."/>
            <person name="Nakagawa S."/>
            <person name="Yoshida T."/>
            <person name="Sawayama S."/>
        </authorList>
    </citation>
    <scope>NUCLEOTIDE SEQUENCE [LARGE SCALE GENOMIC DNA]</scope>
    <source>
        <strain evidence="1 2">NIES-144</strain>
    </source>
</reference>
<comment type="caution">
    <text evidence="1">The sequence shown here is derived from an EMBL/GenBank/DDBJ whole genome shotgun (WGS) entry which is preliminary data.</text>
</comment>
<gene>
    <name evidence="1" type="ORF">HaLaN_04276</name>
</gene>
<name>A0A699YN07_HAELA</name>